<keyword evidence="8 10" id="KW-0975">Bacterial flagellum</keyword>
<keyword evidence="5 10" id="KW-0812">Transmembrane</keyword>
<feature type="transmembrane region" description="Helical" evidence="10">
    <location>
        <begin position="65"/>
        <end position="90"/>
    </location>
</feature>
<feature type="transmembrane region" description="Helical" evidence="10">
    <location>
        <begin position="220"/>
        <end position="242"/>
    </location>
</feature>
<protein>
    <recommendedName>
        <fullName evidence="3 9">Flagellar biosynthetic protein FliR</fullName>
    </recommendedName>
</protein>
<name>A0ABW2PTW7_9BACL</name>
<dbReference type="NCBIfam" id="TIGR01400">
    <property type="entry name" value="fliR"/>
    <property type="match status" value="1"/>
</dbReference>
<keyword evidence="7 10" id="KW-0472">Membrane</keyword>
<dbReference type="RefSeq" id="WP_380964783.1">
    <property type="nucleotide sequence ID" value="NZ_JBHTCO010000004.1"/>
</dbReference>
<keyword evidence="4 10" id="KW-1003">Cell membrane</keyword>
<dbReference type="Pfam" id="PF01311">
    <property type="entry name" value="Bac_export_1"/>
    <property type="match status" value="1"/>
</dbReference>
<evidence type="ECO:0000256" key="10">
    <source>
        <dbReference type="RuleBase" id="RU362071"/>
    </source>
</evidence>
<evidence type="ECO:0000256" key="1">
    <source>
        <dbReference type="ARBA" id="ARBA00002578"/>
    </source>
</evidence>
<dbReference type="EMBL" id="JBHTCO010000004">
    <property type="protein sequence ID" value="MFC7392564.1"/>
    <property type="molecule type" value="Genomic_DNA"/>
</dbReference>
<dbReference type="InterPro" id="IPR002010">
    <property type="entry name" value="T3SS_IM_R"/>
</dbReference>
<gene>
    <name evidence="11" type="primary">fliR</name>
    <name evidence="11" type="ORF">ACFQRG_06155</name>
</gene>
<feature type="transmembrane region" description="Helical" evidence="10">
    <location>
        <begin position="180"/>
        <end position="199"/>
    </location>
</feature>
<dbReference type="PANTHER" id="PTHR30065:SF1">
    <property type="entry name" value="SURFACE PRESENTATION OF ANTIGENS PROTEIN SPAR"/>
    <property type="match status" value="1"/>
</dbReference>
<dbReference type="Proteomes" id="UP001596505">
    <property type="component" value="Unassembled WGS sequence"/>
</dbReference>
<keyword evidence="12" id="KW-1185">Reference proteome</keyword>
<evidence type="ECO:0000256" key="7">
    <source>
        <dbReference type="ARBA" id="ARBA00023136"/>
    </source>
</evidence>
<comment type="function">
    <text evidence="1 10">Role in flagellar biosynthesis.</text>
</comment>
<sequence>MNLLNALPIYLLVLVRLASFFVTMPIFSYRTIPGRVKIGLAAILALIVTATLMRETPPLSINAYYLLLIIKEAIVGLSIGFVAGLLIYAVQMAGYFIDVQMGLAIANTINPENGVTSPLTGQFLNVLALLLMLALDGHLMLIKGILDSFRLIKVNDLSIHLMQGSTAHFIVNVFLKMVGISFQMAMPIIACLFLVDVALGIVARTVPQVNVFIVGLPMKIIVGFVLLLLIFPVFFTLVHTIFELMAEAVNSYMQFLGSF</sequence>
<feature type="transmembrane region" description="Helical" evidence="10">
    <location>
        <begin position="123"/>
        <end position="142"/>
    </location>
</feature>
<feature type="transmembrane region" description="Helical" evidence="10">
    <location>
        <begin position="34"/>
        <end position="53"/>
    </location>
</feature>
<organism evidence="11 12">
    <name type="scientific">Scopulibacillus cellulosilyticus</name>
    <dbReference type="NCBI Taxonomy" id="2665665"/>
    <lineage>
        <taxon>Bacteria</taxon>
        <taxon>Bacillati</taxon>
        <taxon>Bacillota</taxon>
        <taxon>Bacilli</taxon>
        <taxon>Bacillales</taxon>
        <taxon>Sporolactobacillaceae</taxon>
        <taxon>Scopulibacillus</taxon>
    </lineage>
</organism>
<evidence type="ECO:0000256" key="2">
    <source>
        <dbReference type="ARBA" id="ARBA00009772"/>
    </source>
</evidence>
<evidence type="ECO:0000313" key="12">
    <source>
        <dbReference type="Proteomes" id="UP001596505"/>
    </source>
</evidence>
<comment type="subcellular location">
    <subcellularLocation>
        <location evidence="10">Cell membrane</location>
        <topology evidence="10">Multi-pass membrane protein</topology>
    </subcellularLocation>
    <subcellularLocation>
        <location evidence="10">Bacterial flagellum basal body</location>
    </subcellularLocation>
</comment>
<evidence type="ECO:0000256" key="4">
    <source>
        <dbReference type="ARBA" id="ARBA00022475"/>
    </source>
</evidence>
<dbReference type="InterPro" id="IPR006303">
    <property type="entry name" value="FliR"/>
</dbReference>
<evidence type="ECO:0000256" key="9">
    <source>
        <dbReference type="NCBIfam" id="TIGR01400"/>
    </source>
</evidence>
<dbReference type="PRINTS" id="PR00953">
    <property type="entry name" value="TYPE3IMRPROT"/>
</dbReference>
<evidence type="ECO:0000313" key="11">
    <source>
        <dbReference type="EMBL" id="MFC7392564.1"/>
    </source>
</evidence>
<accession>A0ABW2PTW7</accession>
<reference evidence="12" key="1">
    <citation type="journal article" date="2019" name="Int. J. Syst. Evol. Microbiol.">
        <title>The Global Catalogue of Microorganisms (GCM) 10K type strain sequencing project: providing services to taxonomists for standard genome sequencing and annotation.</title>
        <authorList>
            <consortium name="The Broad Institute Genomics Platform"/>
            <consortium name="The Broad Institute Genome Sequencing Center for Infectious Disease"/>
            <person name="Wu L."/>
            <person name="Ma J."/>
        </authorList>
    </citation>
    <scope>NUCLEOTIDE SEQUENCE [LARGE SCALE GENOMIC DNA]</scope>
    <source>
        <strain evidence="12">CGMCC 1.16305</strain>
    </source>
</reference>
<evidence type="ECO:0000256" key="6">
    <source>
        <dbReference type="ARBA" id="ARBA00022989"/>
    </source>
</evidence>
<keyword evidence="11" id="KW-0969">Cilium</keyword>
<comment type="caution">
    <text evidence="11">The sequence shown here is derived from an EMBL/GenBank/DDBJ whole genome shotgun (WGS) entry which is preliminary data.</text>
</comment>
<dbReference type="PANTHER" id="PTHR30065">
    <property type="entry name" value="FLAGELLAR BIOSYNTHETIC PROTEIN FLIR"/>
    <property type="match status" value="1"/>
</dbReference>
<evidence type="ECO:0000256" key="5">
    <source>
        <dbReference type="ARBA" id="ARBA00022692"/>
    </source>
</evidence>
<keyword evidence="11" id="KW-0966">Cell projection</keyword>
<evidence type="ECO:0000256" key="3">
    <source>
        <dbReference type="ARBA" id="ARBA00021717"/>
    </source>
</evidence>
<proteinExistence type="inferred from homology"/>
<keyword evidence="11" id="KW-0282">Flagellum</keyword>
<feature type="transmembrane region" description="Helical" evidence="10">
    <location>
        <begin position="7"/>
        <end position="28"/>
    </location>
</feature>
<comment type="similarity">
    <text evidence="2 10">Belongs to the FliR/MopE/SpaR family.</text>
</comment>
<evidence type="ECO:0000256" key="8">
    <source>
        <dbReference type="ARBA" id="ARBA00023143"/>
    </source>
</evidence>
<keyword evidence="6 10" id="KW-1133">Transmembrane helix</keyword>